<feature type="domain" description="PIN" evidence="1">
    <location>
        <begin position="4"/>
        <end position="127"/>
    </location>
</feature>
<dbReference type="InterPro" id="IPR029060">
    <property type="entry name" value="PIN-like_dom_sf"/>
</dbReference>
<proteinExistence type="predicted"/>
<dbReference type="Pfam" id="PF10130">
    <property type="entry name" value="PIN_2"/>
    <property type="match status" value="1"/>
</dbReference>
<protein>
    <recommendedName>
        <fullName evidence="1">PIN domain-containing protein</fullName>
    </recommendedName>
</protein>
<reference evidence="3" key="1">
    <citation type="journal article" date="2019" name="Int. J. Syst. Evol. Microbiol.">
        <title>The Global Catalogue of Microorganisms (GCM) 10K type strain sequencing project: providing services to taxonomists for standard genome sequencing and annotation.</title>
        <authorList>
            <consortium name="The Broad Institute Genomics Platform"/>
            <consortium name="The Broad Institute Genome Sequencing Center for Infectious Disease"/>
            <person name="Wu L."/>
            <person name="Ma J."/>
        </authorList>
    </citation>
    <scope>NUCLEOTIDE SEQUENCE [LARGE SCALE GENOMIC DNA]</scope>
    <source>
        <strain evidence="3">CGMCC 1.12479</strain>
    </source>
</reference>
<dbReference type="InterPro" id="IPR002716">
    <property type="entry name" value="PIN_dom"/>
</dbReference>
<dbReference type="Proteomes" id="UP000635885">
    <property type="component" value="Unassembled WGS sequence"/>
</dbReference>
<name>A0ABQ1M9M7_9BACT</name>
<gene>
    <name evidence="2" type="ORF">GCM10010993_14750</name>
</gene>
<organism evidence="2 3">
    <name type="scientific">Belliella aquatica</name>
    <dbReference type="NCBI Taxonomy" id="1323734"/>
    <lineage>
        <taxon>Bacteria</taxon>
        <taxon>Pseudomonadati</taxon>
        <taxon>Bacteroidota</taxon>
        <taxon>Cytophagia</taxon>
        <taxon>Cytophagales</taxon>
        <taxon>Cyclobacteriaceae</taxon>
        <taxon>Belliella</taxon>
    </lineage>
</organism>
<evidence type="ECO:0000313" key="2">
    <source>
        <dbReference type="EMBL" id="GGC36949.1"/>
    </source>
</evidence>
<dbReference type="EMBL" id="BMFD01000004">
    <property type="protein sequence ID" value="GGC36949.1"/>
    <property type="molecule type" value="Genomic_DNA"/>
</dbReference>
<accession>A0ABQ1M9M7</accession>
<dbReference type="SUPFAM" id="SSF88723">
    <property type="entry name" value="PIN domain-like"/>
    <property type="match status" value="1"/>
</dbReference>
<dbReference type="RefSeq" id="WP_188441286.1">
    <property type="nucleotide sequence ID" value="NZ_BMFD01000004.1"/>
</dbReference>
<sequence>MNIVVDSNIVFSGMLNSDGNLAKVLLLSFNKLTFYSSQSLKEEIYSHAEKLKKIAGYSEFEFFRIFNLLTKNINFTNPLLIPKDFLFNAYNLTKEVDEDDTEFIALTDYLGASLWIGDKKLIKGMSKQGWTKFVDTNQLLHYAIL</sequence>
<evidence type="ECO:0000259" key="1">
    <source>
        <dbReference type="Pfam" id="PF10130"/>
    </source>
</evidence>
<evidence type="ECO:0000313" key="3">
    <source>
        <dbReference type="Proteomes" id="UP000635885"/>
    </source>
</evidence>
<keyword evidence="3" id="KW-1185">Reference proteome</keyword>
<comment type="caution">
    <text evidence="2">The sequence shown here is derived from an EMBL/GenBank/DDBJ whole genome shotgun (WGS) entry which is preliminary data.</text>
</comment>